<accession>A0A117PI46</accession>
<protein>
    <submittedName>
        <fullName evidence="2">Uncharacterized protein</fullName>
    </submittedName>
</protein>
<gene>
    <name evidence="2" type="ORF">AQI70_07850</name>
</gene>
<evidence type="ECO:0000313" key="3">
    <source>
        <dbReference type="Proteomes" id="UP000054024"/>
    </source>
</evidence>
<keyword evidence="3" id="KW-1185">Reference proteome</keyword>
<dbReference type="OrthoDB" id="4246695at2"/>
<evidence type="ECO:0000313" key="2">
    <source>
        <dbReference type="EMBL" id="KUM80077.1"/>
    </source>
</evidence>
<sequence length="141" mass="14497">MREGLMKPALRLLPFLVPAGAAMALWAAWLGWDQQYDVRPDGTTTGPYAAWQVVGLVLTLLAPVYWAASRRHVVGAVLGTTVGLTAAAFYDWSDDATGLFAVGVGMVMGGSLGATVAVSAVIAAVKGDGRQLPAQGPGPAC</sequence>
<keyword evidence="1" id="KW-1133">Transmembrane helix</keyword>
<dbReference type="AlphaFoldDB" id="A0A117PI46"/>
<name>A0A117PI46_9ACTN</name>
<keyword evidence="1" id="KW-0472">Membrane</keyword>
<feature type="transmembrane region" description="Helical" evidence="1">
    <location>
        <begin position="49"/>
        <end position="66"/>
    </location>
</feature>
<evidence type="ECO:0000256" key="1">
    <source>
        <dbReference type="SAM" id="Phobius"/>
    </source>
</evidence>
<dbReference type="Proteomes" id="UP000054024">
    <property type="component" value="Unassembled WGS sequence"/>
</dbReference>
<feature type="transmembrane region" description="Helical" evidence="1">
    <location>
        <begin position="98"/>
        <end position="125"/>
    </location>
</feature>
<keyword evidence="1" id="KW-0812">Transmembrane</keyword>
<proteinExistence type="predicted"/>
<comment type="caution">
    <text evidence="2">The sequence shown here is derived from an EMBL/GenBank/DDBJ whole genome shotgun (WGS) entry which is preliminary data.</text>
</comment>
<reference evidence="2 3" key="1">
    <citation type="submission" date="2015-10" db="EMBL/GenBank/DDBJ databases">
        <title>Draft genome sequence of Streptomyces curacoi DSM 40107, type strain for the species Streptomyces curacoi.</title>
        <authorList>
            <person name="Ruckert C."/>
            <person name="Winkler A."/>
            <person name="Kalinowski J."/>
            <person name="Kampfer P."/>
            <person name="Glaeser S."/>
        </authorList>
    </citation>
    <scope>NUCLEOTIDE SEQUENCE [LARGE SCALE GENOMIC DNA]</scope>
    <source>
        <strain evidence="2 3">DSM 40107</strain>
    </source>
</reference>
<feature type="transmembrane region" description="Helical" evidence="1">
    <location>
        <begin position="73"/>
        <end position="92"/>
    </location>
</feature>
<organism evidence="2 3">
    <name type="scientific">Streptomyces curacoi</name>
    <dbReference type="NCBI Taxonomy" id="146536"/>
    <lineage>
        <taxon>Bacteria</taxon>
        <taxon>Bacillati</taxon>
        <taxon>Actinomycetota</taxon>
        <taxon>Actinomycetes</taxon>
        <taxon>Kitasatosporales</taxon>
        <taxon>Streptomycetaceae</taxon>
        <taxon>Streptomyces</taxon>
    </lineage>
</organism>
<feature type="transmembrane region" description="Helical" evidence="1">
    <location>
        <begin position="12"/>
        <end position="29"/>
    </location>
</feature>
<dbReference type="EMBL" id="LMWJ01000004">
    <property type="protein sequence ID" value="KUM80077.1"/>
    <property type="molecule type" value="Genomic_DNA"/>
</dbReference>
<dbReference type="RefSeq" id="WP_062145847.1">
    <property type="nucleotide sequence ID" value="NZ_KQ947985.1"/>
</dbReference>